<comment type="caution">
    <text evidence="2">The sequence shown here is derived from an EMBL/GenBank/DDBJ whole genome shotgun (WGS) entry which is preliminary data.</text>
</comment>
<reference evidence="2 3" key="1">
    <citation type="journal article" date="2014" name="Int. J. Syst. Evol. Microbiol.">
        <title>Complete genome sequence of Corynebacterium casei LMG S-19264T (=DSM 44701T), isolated from a smear-ripened cheese.</title>
        <authorList>
            <consortium name="US DOE Joint Genome Institute (JGI-PGF)"/>
            <person name="Walter F."/>
            <person name="Albersmeier A."/>
            <person name="Kalinowski J."/>
            <person name="Ruckert C."/>
        </authorList>
    </citation>
    <scope>NUCLEOTIDE SEQUENCE [LARGE SCALE GENOMIC DNA]</scope>
    <source>
        <strain evidence="2 3">CGMCC 1.15896</strain>
    </source>
</reference>
<organism evidence="2 3">
    <name type="scientific">Pelagibacterium lentulum</name>
    <dbReference type="NCBI Taxonomy" id="2029865"/>
    <lineage>
        <taxon>Bacteria</taxon>
        <taxon>Pseudomonadati</taxon>
        <taxon>Pseudomonadota</taxon>
        <taxon>Alphaproteobacteria</taxon>
        <taxon>Hyphomicrobiales</taxon>
        <taxon>Devosiaceae</taxon>
        <taxon>Pelagibacterium</taxon>
    </lineage>
</organism>
<accession>A0A916RG66</accession>
<protein>
    <recommendedName>
        <fullName evidence="4">DUF4169 domain-containing protein</fullName>
    </recommendedName>
</protein>
<sequence length="62" mass="7293">MAEIVNLRAARKRKAKAEKEKQADENRLLFGRTKTEKQKIEAEKALQMRRLDGHLRNESEET</sequence>
<feature type="region of interest" description="Disordered" evidence="1">
    <location>
        <begin position="1"/>
        <end position="30"/>
    </location>
</feature>
<evidence type="ECO:0000313" key="2">
    <source>
        <dbReference type="EMBL" id="GGA52563.1"/>
    </source>
</evidence>
<dbReference type="AlphaFoldDB" id="A0A916RG66"/>
<proteinExistence type="predicted"/>
<dbReference type="Proteomes" id="UP000596977">
    <property type="component" value="Unassembled WGS sequence"/>
</dbReference>
<evidence type="ECO:0008006" key="4">
    <source>
        <dbReference type="Google" id="ProtNLM"/>
    </source>
</evidence>
<evidence type="ECO:0000256" key="1">
    <source>
        <dbReference type="SAM" id="MobiDB-lite"/>
    </source>
</evidence>
<name>A0A916RG66_9HYPH</name>
<dbReference type="RefSeq" id="WP_127071063.1">
    <property type="nucleotide sequence ID" value="NZ_BMKB01000003.1"/>
</dbReference>
<dbReference type="InterPro" id="IPR025227">
    <property type="entry name" value="DUF4169"/>
</dbReference>
<dbReference type="EMBL" id="BMKB01000003">
    <property type="protein sequence ID" value="GGA52563.1"/>
    <property type="molecule type" value="Genomic_DNA"/>
</dbReference>
<evidence type="ECO:0000313" key="3">
    <source>
        <dbReference type="Proteomes" id="UP000596977"/>
    </source>
</evidence>
<dbReference type="OrthoDB" id="7173889at2"/>
<keyword evidence="3" id="KW-1185">Reference proteome</keyword>
<dbReference type="Pfam" id="PF13770">
    <property type="entry name" value="DUF4169"/>
    <property type="match status" value="1"/>
</dbReference>
<gene>
    <name evidence="2" type="ORF">GCM10011499_23320</name>
</gene>
<feature type="compositionally biased region" description="Basic and acidic residues" evidence="1">
    <location>
        <begin position="17"/>
        <end position="30"/>
    </location>
</feature>